<dbReference type="SMART" id="SM00327">
    <property type="entry name" value="VWA"/>
    <property type="match status" value="1"/>
</dbReference>
<dbReference type="RefSeq" id="WP_168068243.1">
    <property type="nucleotide sequence ID" value="NZ_JAATJC010000001.1"/>
</dbReference>
<feature type="region of interest" description="Disordered" evidence="1">
    <location>
        <begin position="275"/>
        <end position="295"/>
    </location>
</feature>
<evidence type="ECO:0000313" key="3">
    <source>
        <dbReference type="EMBL" id="NJC05568.1"/>
    </source>
</evidence>
<dbReference type="PANTHER" id="PTHR43473:SF2">
    <property type="entry name" value="MAGNESIUM-CHELATASE SUBUNIT CHLD, CHLOROPLASTIC"/>
    <property type="match status" value="1"/>
</dbReference>
<protein>
    <submittedName>
        <fullName evidence="3">Magnesium chelatase subunit D</fullName>
        <ecNumber evidence="3">6.6.1.1</ecNumber>
    </submittedName>
</protein>
<dbReference type="InterPro" id="IPR002035">
    <property type="entry name" value="VWF_A"/>
</dbReference>
<dbReference type="GO" id="GO:0016851">
    <property type="term" value="F:magnesium chelatase activity"/>
    <property type="evidence" value="ECO:0007669"/>
    <property type="project" value="UniProtKB-EC"/>
</dbReference>
<dbReference type="SUPFAM" id="SSF53300">
    <property type="entry name" value="vWA-like"/>
    <property type="match status" value="1"/>
</dbReference>
<reference evidence="3 4" key="1">
    <citation type="submission" date="2020-03" db="EMBL/GenBank/DDBJ databases">
        <title>Genomic Encyclopedia of Type Strains, Phase IV (KMG-IV): sequencing the most valuable type-strain genomes for metagenomic binning, comparative biology and taxonomic classification.</title>
        <authorList>
            <person name="Goeker M."/>
        </authorList>
    </citation>
    <scope>NUCLEOTIDE SEQUENCE [LARGE SCALE GENOMIC DNA]</scope>
    <source>
        <strain evidence="3 4">DSM 16846</strain>
    </source>
</reference>
<dbReference type="InterPro" id="IPR036465">
    <property type="entry name" value="vWFA_dom_sf"/>
</dbReference>
<keyword evidence="3" id="KW-0436">Ligase</keyword>
<comment type="caution">
    <text evidence="3">The sequence shown here is derived from an EMBL/GenBank/DDBJ whole genome shotgun (WGS) entry which is preliminary data.</text>
</comment>
<dbReference type="PANTHER" id="PTHR43473">
    <property type="entry name" value="MAGNESIUM-CHELATASE SUBUNIT CHLD, CHLOROPLASTIC"/>
    <property type="match status" value="1"/>
</dbReference>
<feature type="domain" description="VWFA" evidence="2">
    <location>
        <begin position="346"/>
        <end position="499"/>
    </location>
</feature>
<evidence type="ECO:0000259" key="2">
    <source>
        <dbReference type="PROSITE" id="PS50234"/>
    </source>
</evidence>
<dbReference type="PROSITE" id="PS50234">
    <property type="entry name" value="VWFA"/>
    <property type="match status" value="1"/>
</dbReference>
<proteinExistence type="predicted"/>
<sequence>MGLGGDAELAALLVASHPRLFGGLWIRDEGEADQELAALMAPTPLRKLPPTVDAERLDGGLDVAATLAASRPVRRAGLLEEARGGLLLIPGAERLSGAIAGRIAAAMDDGGPAVLLLDRSDADEISLAPCLLERVAFHLPGSGGAGDDEPPGPAMSEDEARTAIAEAAAMLGVAGARADLFALHAARAHAAMRGGAAIDSAALGFALRTVLAPRATRLPAAEPEPEPEQAPDHPPPPSDGQRKLEDVVLDAVRTALPSQLLASLLAAGDAGRKQAGAGKAGRRQSPLHGRLIGARAGKPGNGARLAILDTLRAAAPWQKLRGRTDRIRIARDDLRIRRHEAKSTALTVFAVDASGSAAAQRLAEAKGAVESLLQQSYVRRAEVALVAIRGDGATLLLPPTRSLTRARRLLAELPGGGGTPLAAGIDAARDLALAAAARGRIPALVVLTDGRANVALDGRQDRVAALADAAAAARRVAGASLRALVIDIGPRARPEASTLAKDMAARYLHLPLGQASAVAAAVTGAAA</sequence>
<accession>A0A7X5Y6C7</accession>
<dbReference type="Gene3D" id="1.10.8.80">
    <property type="entry name" value="Magnesium chelatase subunit I, C-Terminal domain"/>
    <property type="match status" value="1"/>
</dbReference>
<keyword evidence="4" id="KW-1185">Reference proteome</keyword>
<organism evidence="3 4">
    <name type="scientific">Sphingomonas kaistensis</name>
    <dbReference type="NCBI Taxonomy" id="298708"/>
    <lineage>
        <taxon>Bacteria</taxon>
        <taxon>Pseudomonadati</taxon>
        <taxon>Pseudomonadota</taxon>
        <taxon>Alphaproteobacteria</taxon>
        <taxon>Sphingomonadales</taxon>
        <taxon>Sphingomonadaceae</taxon>
        <taxon>Sphingomonas</taxon>
    </lineage>
</organism>
<dbReference type="Proteomes" id="UP000558192">
    <property type="component" value="Unassembled WGS sequence"/>
</dbReference>
<gene>
    <name evidence="3" type="ORF">GGQ97_001361</name>
</gene>
<dbReference type="AlphaFoldDB" id="A0A7X5Y6C7"/>
<dbReference type="EC" id="6.6.1.1" evidence="3"/>
<evidence type="ECO:0000256" key="1">
    <source>
        <dbReference type="SAM" id="MobiDB-lite"/>
    </source>
</evidence>
<feature type="region of interest" description="Disordered" evidence="1">
    <location>
        <begin position="220"/>
        <end position="242"/>
    </location>
</feature>
<dbReference type="Pfam" id="PF17863">
    <property type="entry name" value="AAA_lid_2"/>
    <property type="match status" value="1"/>
</dbReference>
<dbReference type="InterPro" id="IPR041628">
    <property type="entry name" value="ChlI/MoxR_AAA_lid"/>
</dbReference>
<dbReference type="Pfam" id="PF13519">
    <property type="entry name" value="VWA_2"/>
    <property type="match status" value="1"/>
</dbReference>
<evidence type="ECO:0000313" key="4">
    <source>
        <dbReference type="Proteomes" id="UP000558192"/>
    </source>
</evidence>
<dbReference type="Gene3D" id="3.40.50.410">
    <property type="entry name" value="von Willebrand factor, type A domain"/>
    <property type="match status" value="1"/>
</dbReference>
<dbReference type="EMBL" id="JAATJC010000001">
    <property type="protein sequence ID" value="NJC05568.1"/>
    <property type="molecule type" value="Genomic_DNA"/>
</dbReference>
<name>A0A7X5Y6C7_9SPHN</name>